<comment type="subunit">
    <text evidence="10">Probably a homodimer.</text>
</comment>
<dbReference type="OrthoDB" id="9807385at2"/>
<dbReference type="InterPro" id="IPR034701">
    <property type="entry name" value="CdaA"/>
</dbReference>
<evidence type="ECO:0000256" key="10">
    <source>
        <dbReference type="HAMAP-Rule" id="MF_01499"/>
    </source>
</evidence>
<accession>A0A1E5L4I6</accession>
<dbReference type="GO" id="GO:0006171">
    <property type="term" value="P:cAMP biosynthetic process"/>
    <property type="evidence" value="ECO:0007669"/>
    <property type="project" value="InterPro"/>
</dbReference>
<evidence type="ECO:0000256" key="1">
    <source>
        <dbReference type="ARBA" id="ARBA00000877"/>
    </source>
</evidence>
<dbReference type="FunFam" id="3.40.1700.10:FF:000002">
    <property type="entry name" value="Diadenylate cyclase"/>
    <property type="match status" value="1"/>
</dbReference>
<comment type="similarity">
    <text evidence="10">Belongs to the adenylate cyclase family. DacA/CdaA subfamily.</text>
</comment>
<dbReference type="NCBIfam" id="TIGR00159">
    <property type="entry name" value="diadenylate cyclase CdaA"/>
    <property type="match status" value="1"/>
</dbReference>
<dbReference type="InterPro" id="IPR003390">
    <property type="entry name" value="DNA_integrity_scan_DisA_N"/>
</dbReference>
<keyword evidence="6 10" id="KW-0547">Nucleotide-binding</keyword>
<dbReference type="AlphaFoldDB" id="A0A1E5L4I6"/>
<evidence type="ECO:0000259" key="11">
    <source>
        <dbReference type="PROSITE" id="PS51794"/>
    </source>
</evidence>
<evidence type="ECO:0000256" key="9">
    <source>
        <dbReference type="ARBA" id="ARBA00023136"/>
    </source>
</evidence>
<dbReference type="EC" id="2.7.7.85" evidence="10"/>
<dbReference type="PANTHER" id="PTHR34185:SF1">
    <property type="entry name" value="DIADENYLATE CYCLASE"/>
    <property type="match status" value="1"/>
</dbReference>
<organism evidence="12 13">
    <name type="scientific">Desulfuribacillus stibiiarsenatis</name>
    <dbReference type="NCBI Taxonomy" id="1390249"/>
    <lineage>
        <taxon>Bacteria</taxon>
        <taxon>Bacillati</taxon>
        <taxon>Bacillota</taxon>
        <taxon>Desulfuribacillia</taxon>
        <taxon>Desulfuribacillales</taxon>
        <taxon>Desulfuribacillaceae</taxon>
        <taxon>Desulfuribacillus</taxon>
    </lineage>
</organism>
<keyword evidence="4 10" id="KW-0812">Transmembrane</keyword>
<gene>
    <name evidence="10" type="primary">dacA</name>
    <name evidence="12" type="ORF">BHU72_06585</name>
</gene>
<evidence type="ECO:0000256" key="3">
    <source>
        <dbReference type="ARBA" id="ARBA00022679"/>
    </source>
</evidence>
<evidence type="ECO:0000313" key="12">
    <source>
        <dbReference type="EMBL" id="OEH85025.1"/>
    </source>
</evidence>
<sequence length="263" mass="29193">MFNDFKDLIDIFLVSFVLYKLIVLIRGTRAVQLLQGVIVIILATALSSYFEFRALNWLLDKTLTTFFFAIPVVFQPELRRALEQLGRGSFFRSSNQDEGLLAETIKEIVTSSTSLSKNKIGGLIVIEGESGLNDFTETGTGLGAEVSSQLLINIFIPNTPLHDGAVIIRKDKILAAACYLPLSENPFISKALGTRHRAAIGISEQSDALSIIVSEETGQISIALNGQLYRDLDEKSLQERLMKHMVTPKTKAPFWLRRMSKNG</sequence>
<protein>
    <recommendedName>
        <fullName evidence="10">Diadenylate cyclase</fullName>
        <shortName evidence="10">DAC</shortName>
        <ecNumber evidence="10">2.7.7.85</ecNumber>
    </recommendedName>
    <alternativeName>
        <fullName evidence="10">Cyclic-di-AMP synthase</fullName>
        <shortName evidence="10">c-di-AMP synthase</shortName>
    </alternativeName>
</protein>
<dbReference type="Gene3D" id="3.40.1700.10">
    <property type="entry name" value="DNA integrity scanning protein, DisA, N-terminal domain"/>
    <property type="match status" value="1"/>
</dbReference>
<dbReference type="Pfam" id="PF02457">
    <property type="entry name" value="DAC"/>
    <property type="match status" value="1"/>
</dbReference>
<dbReference type="InterPro" id="IPR014046">
    <property type="entry name" value="C-di-AMP_synthase"/>
</dbReference>
<feature type="domain" description="DAC" evidence="11">
    <location>
        <begin position="75"/>
        <end position="234"/>
    </location>
</feature>
<dbReference type="GO" id="GO:0106408">
    <property type="term" value="F:diadenylate cyclase activity"/>
    <property type="evidence" value="ECO:0007669"/>
    <property type="project" value="UniProtKB-EC"/>
</dbReference>
<reference evidence="12 13" key="1">
    <citation type="submission" date="2016-09" db="EMBL/GenBank/DDBJ databases">
        <title>Desulfuribacillus arsenicus sp. nov., an obligately anaerobic, dissimilatory arsenic- and antimonate-reducing bacterium isolated from anoxic sediments.</title>
        <authorList>
            <person name="Abin C.A."/>
            <person name="Hollibaugh J.T."/>
        </authorList>
    </citation>
    <scope>NUCLEOTIDE SEQUENCE [LARGE SCALE GENOMIC DNA]</scope>
    <source>
        <strain evidence="12 13">MLFW-2</strain>
    </source>
</reference>
<dbReference type="HAMAP" id="MF_01499">
    <property type="entry name" value="DacA"/>
    <property type="match status" value="1"/>
</dbReference>
<dbReference type="InterPro" id="IPR045585">
    <property type="entry name" value="CdaA_N"/>
</dbReference>
<comment type="function">
    <text evidence="10">Catalyzes the condensation of 2 ATP molecules into cyclic di-AMP (c-di-AMP), a second messenger used to regulate differing processes in different bacteria.</text>
</comment>
<evidence type="ECO:0000256" key="5">
    <source>
        <dbReference type="ARBA" id="ARBA00022695"/>
    </source>
</evidence>
<dbReference type="EMBL" id="MJAT01000035">
    <property type="protein sequence ID" value="OEH85025.1"/>
    <property type="molecule type" value="Genomic_DNA"/>
</dbReference>
<dbReference type="Pfam" id="PF19293">
    <property type="entry name" value="CdaA_N"/>
    <property type="match status" value="1"/>
</dbReference>
<evidence type="ECO:0000256" key="2">
    <source>
        <dbReference type="ARBA" id="ARBA00022475"/>
    </source>
</evidence>
<dbReference type="PROSITE" id="PS51794">
    <property type="entry name" value="DAC"/>
    <property type="match status" value="1"/>
</dbReference>
<keyword evidence="13" id="KW-1185">Reference proteome</keyword>
<dbReference type="GO" id="GO:0004016">
    <property type="term" value="F:adenylate cyclase activity"/>
    <property type="evidence" value="ECO:0007669"/>
    <property type="project" value="UniProtKB-UniRule"/>
</dbReference>
<keyword evidence="7 10" id="KW-0067">ATP-binding</keyword>
<dbReference type="SUPFAM" id="SSF143597">
    <property type="entry name" value="YojJ-like"/>
    <property type="match status" value="1"/>
</dbReference>
<dbReference type="PANTHER" id="PTHR34185">
    <property type="entry name" value="DIADENYLATE CYCLASE"/>
    <property type="match status" value="1"/>
</dbReference>
<keyword evidence="9 10" id="KW-0472">Membrane</keyword>
<dbReference type="STRING" id="1390249.BHU72_06585"/>
<dbReference type="InterPro" id="IPR050338">
    <property type="entry name" value="DisA"/>
</dbReference>
<dbReference type="PIRSF" id="PIRSF004793">
    <property type="entry name" value="UCP004793"/>
    <property type="match status" value="1"/>
</dbReference>
<keyword evidence="8 10" id="KW-1133">Transmembrane helix</keyword>
<evidence type="ECO:0000256" key="8">
    <source>
        <dbReference type="ARBA" id="ARBA00022989"/>
    </source>
</evidence>
<dbReference type="Proteomes" id="UP000095255">
    <property type="component" value="Unassembled WGS sequence"/>
</dbReference>
<proteinExistence type="inferred from homology"/>
<evidence type="ECO:0000256" key="7">
    <source>
        <dbReference type="ARBA" id="ARBA00022840"/>
    </source>
</evidence>
<name>A0A1E5L4I6_9FIRM</name>
<evidence type="ECO:0000256" key="6">
    <source>
        <dbReference type="ARBA" id="ARBA00022741"/>
    </source>
</evidence>
<evidence type="ECO:0000256" key="4">
    <source>
        <dbReference type="ARBA" id="ARBA00022692"/>
    </source>
</evidence>
<dbReference type="GO" id="GO:0005524">
    <property type="term" value="F:ATP binding"/>
    <property type="evidence" value="ECO:0007669"/>
    <property type="project" value="UniProtKB-UniRule"/>
</dbReference>
<keyword evidence="5 10" id="KW-0548">Nucleotidyltransferase</keyword>
<keyword evidence="2 10" id="KW-1003">Cell membrane</keyword>
<dbReference type="InterPro" id="IPR036888">
    <property type="entry name" value="DNA_integrity_DisA_N_sf"/>
</dbReference>
<keyword evidence="3 10" id="KW-0808">Transferase</keyword>
<evidence type="ECO:0000313" key="13">
    <source>
        <dbReference type="Proteomes" id="UP000095255"/>
    </source>
</evidence>
<comment type="catalytic activity">
    <reaction evidence="1 10">
        <text>2 ATP = 3',3'-c-di-AMP + 2 diphosphate</text>
        <dbReference type="Rhea" id="RHEA:35655"/>
        <dbReference type="ChEBI" id="CHEBI:30616"/>
        <dbReference type="ChEBI" id="CHEBI:33019"/>
        <dbReference type="ChEBI" id="CHEBI:71500"/>
        <dbReference type="EC" id="2.7.7.85"/>
    </reaction>
</comment>
<comment type="caution">
    <text evidence="12">The sequence shown here is derived from an EMBL/GenBank/DDBJ whole genome shotgun (WGS) entry which is preliminary data.</text>
</comment>